<organism evidence="2 3">
    <name type="scientific">Nonomuraea soli</name>
    <dbReference type="NCBI Taxonomy" id="1032476"/>
    <lineage>
        <taxon>Bacteria</taxon>
        <taxon>Bacillati</taxon>
        <taxon>Actinomycetota</taxon>
        <taxon>Actinomycetes</taxon>
        <taxon>Streptosporangiales</taxon>
        <taxon>Streptosporangiaceae</taxon>
        <taxon>Nonomuraea</taxon>
    </lineage>
</organism>
<dbReference type="EMBL" id="JACDUR010000005">
    <property type="protein sequence ID" value="MBA2894201.1"/>
    <property type="molecule type" value="Genomic_DNA"/>
</dbReference>
<name>A0A7W0CN20_9ACTN</name>
<sequence>MVCRQTAAHLWGLTALPWSAPEAEWPVELAVPEPIELVGCLTHVDPVPRREVTVRHGVRVTTQERTALDCARWLPRPEAVAALDQFARRGLDLEALARQAGGHWRQRDTLLMADRGSASPRESWLRVVLIEAWLPRPATQIPVPLGDGRRAYLDLGWEEFKVAVEYDGHEHHSSARDRDHDSQRREQLHALGWRVFPVDRSVFPARSGDVIEVVANALFERGWRPGSARTTRVLSRIRAHRRRRR</sequence>
<dbReference type="InterPro" id="IPR007569">
    <property type="entry name" value="DUF559"/>
</dbReference>
<accession>A0A7W0CN20</accession>
<evidence type="ECO:0000259" key="1">
    <source>
        <dbReference type="Pfam" id="PF04480"/>
    </source>
</evidence>
<comment type="caution">
    <text evidence="2">The sequence shown here is derived from an EMBL/GenBank/DDBJ whole genome shotgun (WGS) entry which is preliminary data.</text>
</comment>
<dbReference type="AlphaFoldDB" id="A0A7W0CN20"/>
<dbReference type="RefSeq" id="WP_181612916.1">
    <property type="nucleotide sequence ID" value="NZ_BAABAM010000005.1"/>
</dbReference>
<dbReference type="Proteomes" id="UP000530928">
    <property type="component" value="Unassembled WGS sequence"/>
</dbReference>
<dbReference type="SUPFAM" id="SSF52980">
    <property type="entry name" value="Restriction endonuclease-like"/>
    <property type="match status" value="1"/>
</dbReference>
<protein>
    <recommendedName>
        <fullName evidence="1">DUF559 domain-containing protein</fullName>
    </recommendedName>
</protein>
<evidence type="ECO:0000313" key="2">
    <source>
        <dbReference type="EMBL" id="MBA2894201.1"/>
    </source>
</evidence>
<dbReference type="Gene3D" id="3.40.960.10">
    <property type="entry name" value="VSR Endonuclease"/>
    <property type="match status" value="1"/>
</dbReference>
<dbReference type="Pfam" id="PF04480">
    <property type="entry name" value="DUF559"/>
    <property type="match status" value="1"/>
</dbReference>
<gene>
    <name evidence="2" type="ORF">HNR30_005562</name>
</gene>
<evidence type="ECO:0000313" key="3">
    <source>
        <dbReference type="Proteomes" id="UP000530928"/>
    </source>
</evidence>
<reference evidence="2 3" key="1">
    <citation type="submission" date="2020-07" db="EMBL/GenBank/DDBJ databases">
        <title>Genomic Encyclopedia of Type Strains, Phase IV (KMG-IV): sequencing the most valuable type-strain genomes for metagenomic binning, comparative biology and taxonomic classification.</title>
        <authorList>
            <person name="Goeker M."/>
        </authorList>
    </citation>
    <scope>NUCLEOTIDE SEQUENCE [LARGE SCALE GENOMIC DNA]</scope>
    <source>
        <strain evidence="2 3">DSM 45533</strain>
    </source>
</reference>
<dbReference type="InterPro" id="IPR011335">
    <property type="entry name" value="Restrct_endonuc-II-like"/>
</dbReference>
<proteinExistence type="predicted"/>
<keyword evidence="3" id="KW-1185">Reference proteome</keyword>
<feature type="domain" description="DUF559" evidence="1">
    <location>
        <begin position="154"/>
        <end position="198"/>
    </location>
</feature>